<evidence type="ECO:0000313" key="2">
    <source>
        <dbReference type="EMBL" id="CAF1292525.1"/>
    </source>
</evidence>
<dbReference type="EMBL" id="CAJNOE010000625">
    <property type="protein sequence ID" value="CAF1292525.1"/>
    <property type="molecule type" value="Genomic_DNA"/>
</dbReference>
<feature type="compositionally biased region" description="Polar residues" evidence="1">
    <location>
        <begin position="278"/>
        <end position="293"/>
    </location>
</feature>
<feature type="compositionally biased region" description="Polar residues" evidence="1">
    <location>
        <begin position="321"/>
        <end position="331"/>
    </location>
</feature>
<gene>
    <name evidence="2" type="ORF">IZO911_LOCUS33594</name>
</gene>
<feature type="region of interest" description="Disordered" evidence="1">
    <location>
        <begin position="1"/>
        <end position="50"/>
    </location>
</feature>
<dbReference type="Proteomes" id="UP000663860">
    <property type="component" value="Unassembled WGS sequence"/>
</dbReference>
<feature type="region of interest" description="Disordered" evidence="1">
    <location>
        <begin position="278"/>
        <end position="331"/>
    </location>
</feature>
<dbReference type="AlphaFoldDB" id="A0A815D1L6"/>
<name>A0A815D1L6_9BILA</name>
<protein>
    <submittedName>
        <fullName evidence="2">Uncharacterized protein</fullName>
    </submittedName>
</protein>
<feature type="compositionally biased region" description="Polar residues" evidence="1">
    <location>
        <begin position="1"/>
        <end position="13"/>
    </location>
</feature>
<organism evidence="2 3">
    <name type="scientific">Adineta steineri</name>
    <dbReference type="NCBI Taxonomy" id="433720"/>
    <lineage>
        <taxon>Eukaryota</taxon>
        <taxon>Metazoa</taxon>
        <taxon>Spiralia</taxon>
        <taxon>Gnathifera</taxon>
        <taxon>Rotifera</taxon>
        <taxon>Eurotatoria</taxon>
        <taxon>Bdelloidea</taxon>
        <taxon>Adinetida</taxon>
        <taxon>Adinetidae</taxon>
        <taxon>Adineta</taxon>
    </lineage>
</organism>
<proteinExistence type="predicted"/>
<comment type="caution">
    <text evidence="2">The sequence shown here is derived from an EMBL/GenBank/DDBJ whole genome shotgun (WGS) entry which is preliminary data.</text>
</comment>
<evidence type="ECO:0000256" key="1">
    <source>
        <dbReference type="SAM" id="MobiDB-lite"/>
    </source>
</evidence>
<evidence type="ECO:0000313" key="3">
    <source>
        <dbReference type="Proteomes" id="UP000663860"/>
    </source>
</evidence>
<feature type="compositionally biased region" description="Polar residues" evidence="1">
    <location>
        <begin position="32"/>
        <end position="50"/>
    </location>
</feature>
<accession>A0A815D1L6</accession>
<reference evidence="2" key="1">
    <citation type="submission" date="2021-02" db="EMBL/GenBank/DDBJ databases">
        <authorList>
            <person name="Nowell W R."/>
        </authorList>
    </citation>
    <scope>NUCLEOTIDE SEQUENCE</scope>
</reference>
<sequence length="331" mass="37940">MASNEYGNYTTGTRFHPSDAGDSYRSSDNHQYRNGQETFHSSSNVNSSPRQHINDITQIQQKEDLSPSDKSTVRVVNELKRRIQEKIQTKSCAISESDVEREVSKIRREINPVDLRTQNWINRLPDGFQLCSDSTLRLSMAYGDDPKQVLTILKEKMNKEGSTEDPTDTSLINITEPLEQISKDLKKKSSYNLFRAVLDVGNHEIDRADRMFYSEAHNLIKNLQNYTFDNAHEQVQAIRLMHYQSDSEHELRSFIDNYRTFDDAYRYLQRLAENQIANNSNRSSGHASTSPATKSIIRPVDDDSAMRYPQSPSANYKPLYNNLNTPSSSGI</sequence>